<evidence type="ECO:0000256" key="2">
    <source>
        <dbReference type="ARBA" id="ARBA00004651"/>
    </source>
</evidence>
<dbReference type="GO" id="GO:0005921">
    <property type="term" value="C:gap junction"/>
    <property type="evidence" value="ECO:0007669"/>
    <property type="project" value="UniProtKB-SubCell"/>
</dbReference>
<keyword evidence="5 12" id="KW-0812">Transmembrane</keyword>
<comment type="function">
    <text evidence="12">Structural component of the gap junctions.</text>
</comment>
<feature type="transmembrane region" description="Helical" evidence="12">
    <location>
        <begin position="77"/>
        <end position="100"/>
    </location>
</feature>
<dbReference type="AlphaFoldDB" id="A0A183J3C7"/>
<organism evidence="15">
    <name type="scientific">Soboliphyme baturini</name>
    <dbReference type="NCBI Taxonomy" id="241478"/>
    <lineage>
        <taxon>Eukaryota</taxon>
        <taxon>Metazoa</taxon>
        <taxon>Ecdysozoa</taxon>
        <taxon>Nematoda</taxon>
        <taxon>Enoplea</taxon>
        <taxon>Dorylaimia</taxon>
        <taxon>Dioctophymatida</taxon>
        <taxon>Dioctophymatoidea</taxon>
        <taxon>Soboliphymatidae</taxon>
        <taxon>Soboliphyme</taxon>
    </lineage>
</organism>
<dbReference type="Pfam" id="PF00876">
    <property type="entry name" value="Innexin"/>
    <property type="match status" value="1"/>
</dbReference>
<evidence type="ECO:0000256" key="4">
    <source>
        <dbReference type="ARBA" id="ARBA00022475"/>
    </source>
</evidence>
<evidence type="ECO:0000256" key="11">
    <source>
        <dbReference type="ARBA" id="ARBA00023303"/>
    </source>
</evidence>
<evidence type="ECO:0000313" key="13">
    <source>
        <dbReference type="EMBL" id="VDP31339.1"/>
    </source>
</evidence>
<evidence type="ECO:0000256" key="3">
    <source>
        <dbReference type="ARBA" id="ARBA00022448"/>
    </source>
</evidence>
<evidence type="ECO:0000256" key="8">
    <source>
        <dbReference type="ARBA" id="ARBA00022989"/>
    </source>
</evidence>
<dbReference type="WBParaSite" id="SBAD_0001074001-mRNA-1">
    <property type="protein sequence ID" value="SBAD_0001074001-mRNA-1"/>
    <property type="gene ID" value="SBAD_0001074001"/>
</dbReference>
<keyword evidence="7" id="KW-0965">Cell junction</keyword>
<comment type="similarity">
    <text evidence="12">Belongs to the pannexin family.</text>
</comment>
<keyword evidence="10 12" id="KW-0472">Membrane</keyword>
<evidence type="ECO:0000256" key="7">
    <source>
        <dbReference type="ARBA" id="ARBA00022949"/>
    </source>
</evidence>
<dbReference type="GO" id="GO:0005886">
    <property type="term" value="C:plasma membrane"/>
    <property type="evidence" value="ECO:0007669"/>
    <property type="project" value="UniProtKB-SubCell"/>
</dbReference>
<keyword evidence="9 12" id="KW-0406">Ion transport</keyword>
<evidence type="ECO:0000256" key="1">
    <source>
        <dbReference type="ARBA" id="ARBA00004610"/>
    </source>
</evidence>
<reference evidence="15" key="1">
    <citation type="submission" date="2016-06" db="UniProtKB">
        <authorList>
            <consortium name="WormBaseParasite"/>
        </authorList>
    </citation>
    <scope>IDENTIFICATION</scope>
</reference>
<evidence type="ECO:0000256" key="9">
    <source>
        <dbReference type="ARBA" id="ARBA00023065"/>
    </source>
</evidence>
<dbReference type="GO" id="GO:0034220">
    <property type="term" value="P:monoatomic ion transmembrane transport"/>
    <property type="evidence" value="ECO:0007669"/>
    <property type="project" value="UniProtKB-KW"/>
</dbReference>
<evidence type="ECO:0000256" key="5">
    <source>
        <dbReference type="ARBA" id="ARBA00022692"/>
    </source>
</evidence>
<dbReference type="EMBL" id="UZAM01013987">
    <property type="protein sequence ID" value="VDP31339.1"/>
    <property type="molecule type" value="Genomic_DNA"/>
</dbReference>
<keyword evidence="8 12" id="KW-1133">Transmembrane helix</keyword>
<keyword evidence="14" id="KW-1185">Reference proteome</keyword>
<evidence type="ECO:0000313" key="15">
    <source>
        <dbReference type="WBParaSite" id="SBAD_0001074001-mRNA-1"/>
    </source>
</evidence>
<dbReference type="PRINTS" id="PR01262">
    <property type="entry name" value="INNEXIN"/>
</dbReference>
<dbReference type="PROSITE" id="PS51013">
    <property type="entry name" value="PANNEXIN"/>
    <property type="match status" value="1"/>
</dbReference>
<name>A0A183J3C7_9BILA</name>
<dbReference type="InterPro" id="IPR000990">
    <property type="entry name" value="Innexin"/>
</dbReference>
<evidence type="ECO:0000256" key="10">
    <source>
        <dbReference type="ARBA" id="ARBA00023136"/>
    </source>
</evidence>
<proteinExistence type="inferred from homology"/>
<dbReference type="PANTHER" id="PTHR11893">
    <property type="entry name" value="INNEXIN"/>
    <property type="match status" value="1"/>
</dbReference>
<dbReference type="Proteomes" id="UP000270296">
    <property type="component" value="Unassembled WGS sequence"/>
</dbReference>
<keyword evidence="4" id="KW-1003">Cell membrane</keyword>
<accession>A0A183J3C7</accession>
<comment type="caution">
    <text evidence="12">Lacks conserved residue(s) required for the propagation of feature annotation.</text>
</comment>
<evidence type="ECO:0000313" key="14">
    <source>
        <dbReference type="Proteomes" id="UP000270296"/>
    </source>
</evidence>
<keyword evidence="11 12" id="KW-0407">Ion channel</keyword>
<dbReference type="GO" id="GO:0005243">
    <property type="term" value="F:gap junction channel activity"/>
    <property type="evidence" value="ECO:0007669"/>
    <property type="project" value="TreeGrafter"/>
</dbReference>
<gene>
    <name evidence="12" type="primary">inx</name>
    <name evidence="13" type="ORF">SBAD_LOCUS10375</name>
</gene>
<reference evidence="13 14" key="2">
    <citation type="submission" date="2018-11" db="EMBL/GenBank/DDBJ databases">
        <authorList>
            <consortium name="Pathogen Informatics"/>
        </authorList>
    </citation>
    <scope>NUCLEOTIDE SEQUENCE [LARGE SCALE GENOMIC DNA]</scope>
</reference>
<sequence>MCHIHGSKQFHNLGIRIRNILEEAMDSKNLVPEARRVTLHTLMVHLENALKFHRRLQKRNITPHKILRLFNLPYSSFYVTVVYTVVKLLYMGNVVMQFLLMNFFLQHHTGGFYGWDMLSKLLNGTEWDSSGFFPRVSLCDFEVRVMGNIQHYTVQCVLVINIFNEKIFLFLWFWYHCLSLITASSALYWAVVSFLPFMQRWFVERNLELSELPFDRKESAKDVERFVASYLRIDGVFVLRLINLHSGIIFSSDLVAMLWQRFYGIEVLVQERKGRPWPKIAELSSLIDKTVAAPHFADEVSAALRQRQTLKPVGRLATDEQRLKAREAAPTPRAAMLGFGSDLDETHHLDIVDDRHSTEL</sequence>
<evidence type="ECO:0000256" key="6">
    <source>
        <dbReference type="ARBA" id="ARBA00022868"/>
    </source>
</evidence>
<protein>
    <recommendedName>
        <fullName evidence="12">Innexin</fullName>
    </recommendedName>
</protein>
<feature type="transmembrane region" description="Helical" evidence="12">
    <location>
        <begin position="173"/>
        <end position="197"/>
    </location>
</feature>
<evidence type="ECO:0000256" key="12">
    <source>
        <dbReference type="RuleBase" id="RU010713"/>
    </source>
</evidence>
<dbReference type="OrthoDB" id="5867527at2759"/>
<dbReference type="PANTHER" id="PTHR11893:SF14">
    <property type="entry name" value="INNEXIN-10"/>
    <property type="match status" value="1"/>
</dbReference>
<keyword evidence="3 12" id="KW-0813">Transport</keyword>
<keyword evidence="6" id="KW-0303">Gap junction</keyword>
<comment type="subcellular location">
    <subcellularLocation>
        <location evidence="1">Cell junction</location>
        <location evidence="1">Gap junction</location>
    </subcellularLocation>
    <subcellularLocation>
        <location evidence="2 12">Cell membrane</location>
        <topology evidence="2 12">Multi-pass membrane protein</topology>
    </subcellularLocation>
</comment>